<evidence type="ECO:0000259" key="3">
    <source>
        <dbReference type="Pfam" id="PF13086"/>
    </source>
</evidence>
<dbReference type="GO" id="GO:0031380">
    <property type="term" value="C:nuclear RNA-directed RNA polymerase complex"/>
    <property type="evidence" value="ECO:0007669"/>
    <property type="project" value="TreeGrafter"/>
</dbReference>
<feature type="compositionally biased region" description="Basic and acidic residues" evidence="2">
    <location>
        <begin position="494"/>
        <end position="509"/>
    </location>
</feature>
<dbReference type="Proteomes" id="UP001328107">
    <property type="component" value="Unassembled WGS sequence"/>
</dbReference>
<feature type="coiled-coil region" evidence="1">
    <location>
        <begin position="571"/>
        <end position="622"/>
    </location>
</feature>
<evidence type="ECO:0000256" key="1">
    <source>
        <dbReference type="SAM" id="Coils"/>
    </source>
</evidence>
<dbReference type="Pfam" id="PF13087">
    <property type="entry name" value="AAA_12"/>
    <property type="match status" value="1"/>
</dbReference>
<feature type="compositionally biased region" description="Acidic residues" evidence="2">
    <location>
        <begin position="1249"/>
        <end position="1274"/>
    </location>
</feature>
<dbReference type="CDD" id="cd18808">
    <property type="entry name" value="SF1_C_Upf1"/>
    <property type="match status" value="1"/>
</dbReference>
<dbReference type="PANTHER" id="PTHR10887">
    <property type="entry name" value="DNA2/NAM7 HELICASE FAMILY"/>
    <property type="match status" value="1"/>
</dbReference>
<dbReference type="GO" id="GO:0004386">
    <property type="term" value="F:helicase activity"/>
    <property type="evidence" value="ECO:0007669"/>
    <property type="project" value="InterPro"/>
</dbReference>
<feature type="compositionally biased region" description="Acidic residues" evidence="2">
    <location>
        <begin position="927"/>
        <end position="945"/>
    </location>
</feature>
<dbReference type="PANTHER" id="PTHR10887:SF341">
    <property type="entry name" value="NFX1-TYPE ZINC FINGER-CONTAINING PROTEIN 1"/>
    <property type="match status" value="1"/>
</dbReference>
<sequence>RLFEVRYHLKSALRPLGRAAMNGDEESQPREWFAVLFGTRRLNGDRSYIDRYTDVVRSICLEEGVLLTDRPHRRAVLEDDDVDNLLHEIRKTLDSLQRKHKDDIHFPLVLVVDDQTLCNVHDQYIEPSFSDEAFIYSLKAPKLQEFLAMNSWDQVRADIQEQKKIFDEFNPLPKIQAPAENRSRNFRDDEEGYGRGASRHRQPLDEEELRHARRDEGQHHRAREEQPLPVERRPPPKIEMTPDAVLHALGAVDRNPKMAETLAEDMHEHIRYELPLQLPRRVDDLVNMLELFLIAGENSPSGLNPAETKDAHALRTELTKSMHQSGLLLRVREENIGTESEGLHVSLERGQLSEKDLKDIGRAINMVLRGFIMIAKYDLIDDESLDLWGRVETPVFSLPGRFWLTITEQASDTLCQLAAKVTTQDPAMYKENVQMLVEEEQRRLEEERRLEADDRRVQNGRAAARRGRGDEPGPSAYKYDPYHMEDSDSPDMVQHQRESRPARDPDDSRGSTPTVMDLDPEFIPADTMEEVGGREYGRGREEYRRRVERGRENEEVARRAEQRRREEAVWREEQRRQEELIEAAAELARAEAEAAERREYERMRHENALAQLEKRKQWEETNDQCVAWRDSNEAPPTSFRTLAVRPVYGDLFQPKMPYMRKALVSGAYSDNDNYLDVQFRLMREDMVAPLRDGIYEQKILTDPGKLISSSNDLKIYPTIEVGALQVRSIDGAPMRVVTIPQHILFQIREERQLKFGNCVVLSSDKFTREFHIGWICDRFQEPGMPWQGRLAIAFFDEGLPPREGTKPIDKMATYALAESPAYLEAYIHVLRVLKKMRKNVAFPLERYLVHMKKNTRLPQYMRWKEKDEDKEEDRERQAMYEKKRKEAEAKEKEKAKKKGKKVLSRSGSRQDDEVEVTSEEHVTTEEGVSEENLADDGFNTDEEDSFLTGGRHTHPNPKDLETISIQGRSYNVERLMDEFQTTSLDETQRKAMCYALTSELAIIQGPPGTGKTHIGVEIVMAILENRIKWRMTEPILIVTFSNQALDHFLDKIRVQIEARGLASEDTPPVVRLGSRSEHDAIKLNCLLGTVMKDYEEDLAGEAFNEKMKQRKHKDNALKTLVRAVKTVQISRNSIMEYNTLRQVIDSNMDQQLRQAAYGLRDSSGNPLNMDEVLVSWLLNKSYEKRRDLPPGSDDDSEKEEKEWAGAMGGRAVQHKPVSKKSKAKGRETKKEKNERKRAEKRHQWRESEDSSDTEDEDESSESVESEGEEGEDGEGPEHKTTEEILEMLSKLNANAQKEASTAASEEKWRRMAEKYEMEEDWEVEKEFAARNNGRMLISDVEIFSHTVKQAAIRGRGGKGDRQQVNVDPNIVRDIHEHKQYILAKEQMTTDEVRSIRDVRTLPKEARWRLLVTWQNSLAAWKRNSLDAYMTAFEKACEKAEYASDISRAAVLKKALIVGATTTGSAKRRALISRIGPKVLVVEEAAEVLEAHLLASIVPSVQHAIFIGDHQQLRPSTAVHHLAKMANMEVSLFERLVKNDYPYHTLGLQHRMLAPLTEHVVRPFFYKKLQDAPSVLEYPRVAGMASNMFFWAHRSPEDTVNDSMSKRNCAEAEMCFSLANYILRQGQYKPSEITIIGMYGAQVTEIKRGLQNVGGSLSDVAVETVDSFQGKENRIMILSLVRSLSGGVGFLAIPNRITVALTRAQHGMYVCGNLADIASYSELWHNIAGQLNGVGLIDYGLPVVCQRHGHESVIRTHGDFLKKAKWGGCTEMCGMEMACGHICKHQCHPPYQHGGPSAEGPNLECREQCSKRCEKCGQLCERKCQEPCGVCHKPVTLELDCGHTVRCECGTRNLARCKEPCAVTLDCGHTCQNRCSVDCVPVEKCEQGVPFIHPICKHDLVLPCNKVLPYMKRVSMATPACYEPCPERLVCGHKCPRNCGEPCPTMCDAIVNFEGDCGHRLLKKCSEEKRHIKCTALVDSAMPHCTHRIKMECYQSRNQNECRSACKKPTACGHECTLSCGECYKRASAHECSALCARDLPCGHRCQGRCGKPCVCRASCRVRCSHQRCGPMSRDTKGGALSYGRNCSQPCVTCIEPCDNHCEHKSCSKKCFEVCDVKEPCSEPCREVLRCGHACLGLCGETCPKLCGTCSTMNYKQTIEKYAVESSTPGELTRLIELPGCDHIFPYKHMDQEVRKQLAAGCIVLRCPRCNGMIDDCKRYIRVTKRLWKEADDRKWEQKMADEDMSKAELMQKYGQMRAAMTYRQDDVARYYKVVLSRCGDKRAVFAFETYGWLDVLYKELSGQIAVVDSRNEFFYWQAVISCHMSICGLVLDYLQKWELIKVEVTYDKQVNLKSVMEEAFDRRRSRIFPMRDQFKAMVCVVKDSLEYRKVGQLVPTFRAAMTKSHLYYHMEHLYAALRGRLDDHGAPVDLTPTQAVTYKRVIKMILKDPPSEQPHKKLEDMMAKIGSDVYAKLLRTEYVSPKVFKVELPEF</sequence>
<feature type="domain" description="DNA2/NAM7 helicase helicase" evidence="3">
    <location>
        <begin position="984"/>
        <end position="1254"/>
    </location>
</feature>
<dbReference type="InterPro" id="IPR041677">
    <property type="entry name" value="DNA2/NAM7_AAA_11"/>
</dbReference>
<feature type="compositionally biased region" description="Basic and acidic residues" evidence="2">
    <location>
        <begin position="202"/>
        <end position="236"/>
    </location>
</feature>
<feature type="compositionally biased region" description="Basic and acidic residues" evidence="2">
    <location>
        <begin position="446"/>
        <end position="457"/>
    </location>
</feature>
<keyword evidence="6" id="KW-1185">Reference proteome</keyword>
<feature type="region of interest" description="Disordered" evidence="2">
    <location>
        <begin position="446"/>
        <end position="519"/>
    </location>
</feature>
<gene>
    <name evidence="5" type="ORF">PMAYCL1PPCAC_03111</name>
</gene>
<dbReference type="Gene3D" id="3.40.50.300">
    <property type="entry name" value="P-loop containing nucleotide triphosphate hydrolases"/>
    <property type="match status" value="3"/>
</dbReference>
<feature type="region of interest" description="Disordered" evidence="2">
    <location>
        <begin position="865"/>
        <end position="961"/>
    </location>
</feature>
<feature type="coiled-coil region" evidence="1">
    <location>
        <begin position="1278"/>
        <end position="1305"/>
    </location>
</feature>
<dbReference type="InterPro" id="IPR027417">
    <property type="entry name" value="P-loop_NTPase"/>
</dbReference>
<accession>A0AAN5C961</accession>
<feature type="region of interest" description="Disordered" evidence="2">
    <location>
        <begin position="1184"/>
        <end position="1278"/>
    </location>
</feature>
<dbReference type="Pfam" id="PF13086">
    <property type="entry name" value="AAA_11"/>
    <property type="match status" value="2"/>
</dbReference>
<feature type="region of interest" description="Disordered" evidence="2">
    <location>
        <begin position="172"/>
        <end position="237"/>
    </location>
</feature>
<dbReference type="SUPFAM" id="SSF52540">
    <property type="entry name" value="P-loop containing nucleoside triphosphate hydrolases"/>
    <property type="match status" value="1"/>
</dbReference>
<evidence type="ECO:0000313" key="5">
    <source>
        <dbReference type="EMBL" id="GMR32916.1"/>
    </source>
</evidence>
<feature type="compositionally biased region" description="Basic residues" evidence="2">
    <location>
        <begin position="1212"/>
        <end position="1223"/>
    </location>
</feature>
<feature type="compositionally biased region" description="Basic and acidic residues" evidence="2">
    <location>
        <begin position="1224"/>
        <end position="1237"/>
    </location>
</feature>
<dbReference type="GO" id="GO:0031048">
    <property type="term" value="P:regulatory ncRNA-mediated heterochromatin formation"/>
    <property type="evidence" value="ECO:0007669"/>
    <property type="project" value="TreeGrafter"/>
</dbReference>
<dbReference type="CDD" id="cd06008">
    <property type="entry name" value="NF-X1-zinc-finger"/>
    <property type="match status" value="1"/>
</dbReference>
<feature type="non-terminal residue" evidence="5">
    <location>
        <position position="1"/>
    </location>
</feature>
<dbReference type="InterPro" id="IPR047187">
    <property type="entry name" value="SF1_C_Upf1"/>
</dbReference>
<dbReference type="EMBL" id="BTRK01000001">
    <property type="protein sequence ID" value="GMR32916.1"/>
    <property type="molecule type" value="Genomic_DNA"/>
</dbReference>
<organism evidence="5 6">
    <name type="scientific">Pristionchus mayeri</name>
    <dbReference type="NCBI Taxonomy" id="1317129"/>
    <lineage>
        <taxon>Eukaryota</taxon>
        <taxon>Metazoa</taxon>
        <taxon>Ecdysozoa</taxon>
        <taxon>Nematoda</taxon>
        <taxon>Chromadorea</taxon>
        <taxon>Rhabditida</taxon>
        <taxon>Rhabditina</taxon>
        <taxon>Diplogasteromorpha</taxon>
        <taxon>Diplogasteroidea</taxon>
        <taxon>Neodiplogasteridae</taxon>
        <taxon>Pristionchus</taxon>
    </lineage>
</organism>
<dbReference type="InterPro" id="IPR041679">
    <property type="entry name" value="DNA2/NAM7-like_C"/>
</dbReference>
<name>A0AAN5C961_9BILA</name>
<comment type="caution">
    <text evidence="5">The sequence shown here is derived from an EMBL/GenBank/DDBJ whole genome shotgun (WGS) entry which is preliminary data.</text>
</comment>
<proteinExistence type="predicted"/>
<evidence type="ECO:0000259" key="4">
    <source>
        <dbReference type="Pfam" id="PF13087"/>
    </source>
</evidence>
<evidence type="ECO:0000256" key="2">
    <source>
        <dbReference type="SAM" id="MobiDB-lite"/>
    </source>
</evidence>
<feature type="domain" description="DNA2/NAM7 helicase-like C-terminal" evidence="4">
    <location>
        <begin position="1527"/>
        <end position="1712"/>
    </location>
</feature>
<evidence type="ECO:0000313" key="6">
    <source>
        <dbReference type="Proteomes" id="UP001328107"/>
    </source>
</evidence>
<reference evidence="6" key="1">
    <citation type="submission" date="2022-10" db="EMBL/GenBank/DDBJ databases">
        <title>Genome assembly of Pristionchus species.</title>
        <authorList>
            <person name="Yoshida K."/>
            <person name="Sommer R.J."/>
        </authorList>
    </citation>
    <scope>NUCLEOTIDE SEQUENCE [LARGE SCALE GENOMIC DNA]</scope>
    <source>
        <strain evidence="6">RS5460</strain>
    </source>
</reference>
<dbReference type="InterPro" id="IPR045055">
    <property type="entry name" value="DNA2/NAM7-like"/>
</dbReference>
<protein>
    <submittedName>
        <fullName evidence="5">Uncharacterized protein</fullName>
    </submittedName>
</protein>
<keyword evidence="1" id="KW-0175">Coiled coil</keyword>
<feature type="domain" description="DNA2/NAM7 helicase helicase" evidence="3">
    <location>
        <begin position="1344"/>
        <end position="1515"/>
    </location>
</feature>
<feature type="compositionally biased region" description="Basic and acidic residues" evidence="2">
    <location>
        <begin position="865"/>
        <end position="894"/>
    </location>
</feature>